<dbReference type="FunFam" id="3.10.290.10:FF:000003">
    <property type="entry name" value="Pseudouridine synthase"/>
    <property type="match status" value="1"/>
</dbReference>
<feature type="domain" description="RNA-binding S4" evidence="4">
    <location>
        <begin position="12"/>
        <end position="74"/>
    </location>
</feature>
<dbReference type="GO" id="GO:0001522">
    <property type="term" value="P:pseudouridine synthesis"/>
    <property type="evidence" value="ECO:0007669"/>
    <property type="project" value="InterPro"/>
</dbReference>
<proteinExistence type="inferred from homology"/>
<dbReference type="AlphaFoldDB" id="A0A6J6IEE1"/>
<name>A0A6J6IEE1_9ZZZZ</name>
<keyword evidence="3" id="KW-0413">Isomerase</keyword>
<dbReference type="Gene3D" id="3.30.70.1560">
    <property type="entry name" value="Alpha-L RNA-binding motif"/>
    <property type="match status" value="1"/>
</dbReference>
<dbReference type="InterPro" id="IPR042092">
    <property type="entry name" value="PsdUridine_s_RsuA/RluB/E/F_cat"/>
</dbReference>
<dbReference type="InterPro" id="IPR018496">
    <property type="entry name" value="PsdUridine_synth_RsuA/RluB_CS"/>
</dbReference>
<dbReference type="GO" id="GO:0005829">
    <property type="term" value="C:cytosol"/>
    <property type="evidence" value="ECO:0007669"/>
    <property type="project" value="UniProtKB-ARBA"/>
</dbReference>
<dbReference type="Gene3D" id="3.10.290.10">
    <property type="entry name" value="RNA-binding S4 domain"/>
    <property type="match status" value="1"/>
</dbReference>
<dbReference type="InterPro" id="IPR020094">
    <property type="entry name" value="TruA/RsuA/RluB/E/F_N"/>
</dbReference>
<evidence type="ECO:0000256" key="2">
    <source>
        <dbReference type="ARBA" id="ARBA00022884"/>
    </source>
</evidence>
<dbReference type="GO" id="GO:0009982">
    <property type="term" value="F:pseudouridine synthase activity"/>
    <property type="evidence" value="ECO:0007669"/>
    <property type="project" value="InterPro"/>
</dbReference>
<dbReference type="InterPro" id="IPR000748">
    <property type="entry name" value="PsdUridine_synth_RsuA/RluB/E/F"/>
</dbReference>
<dbReference type="SMART" id="SM00363">
    <property type="entry name" value="S4"/>
    <property type="match status" value="1"/>
</dbReference>
<evidence type="ECO:0000313" key="5">
    <source>
        <dbReference type="EMBL" id="CAB4622334.1"/>
    </source>
</evidence>
<dbReference type="PANTHER" id="PTHR47683:SF2">
    <property type="entry name" value="RNA-BINDING S4 DOMAIN-CONTAINING PROTEIN"/>
    <property type="match status" value="1"/>
</dbReference>
<evidence type="ECO:0000313" key="6">
    <source>
        <dbReference type="EMBL" id="CAB4910624.1"/>
    </source>
</evidence>
<dbReference type="CDD" id="cd02870">
    <property type="entry name" value="PseudoU_synth_RsuA_like"/>
    <property type="match status" value="1"/>
</dbReference>
<dbReference type="InterPro" id="IPR036986">
    <property type="entry name" value="S4_RNA-bd_sf"/>
</dbReference>
<dbReference type="InterPro" id="IPR002942">
    <property type="entry name" value="S4_RNA-bd"/>
</dbReference>
<dbReference type="InterPro" id="IPR006145">
    <property type="entry name" value="PsdUridine_synth_RsuA/RluA"/>
</dbReference>
<reference evidence="5" key="1">
    <citation type="submission" date="2020-05" db="EMBL/GenBank/DDBJ databases">
        <authorList>
            <person name="Chiriac C."/>
            <person name="Salcher M."/>
            <person name="Ghai R."/>
            <person name="Kavagutti S V."/>
        </authorList>
    </citation>
    <scope>NUCLEOTIDE SEQUENCE</scope>
</reference>
<dbReference type="CDD" id="cd00165">
    <property type="entry name" value="S4"/>
    <property type="match status" value="1"/>
</dbReference>
<dbReference type="GO" id="GO:0003723">
    <property type="term" value="F:RNA binding"/>
    <property type="evidence" value="ECO:0007669"/>
    <property type="project" value="UniProtKB-KW"/>
</dbReference>
<dbReference type="Pfam" id="PF00849">
    <property type="entry name" value="PseudoU_synth_2"/>
    <property type="match status" value="1"/>
</dbReference>
<dbReference type="SUPFAM" id="SSF55120">
    <property type="entry name" value="Pseudouridine synthase"/>
    <property type="match status" value="1"/>
</dbReference>
<dbReference type="PROSITE" id="PS50889">
    <property type="entry name" value="S4"/>
    <property type="match status" value="1"/>
</dbReference>
<dbReference type="PANTHER" id="PTHR47683">
    <property type="entry name" value="PSEUDOURIDINE SYNTHASE FAMILY PROTEIN-RELATED"/>
    <property type="match status" value="1"/>
</dbReference>
<dbReference type="PROSITE" id="PS01149">
    <property type="entry name" value="PSI_RSU"/>
    <property type="match status" value="1"/>
</dbReference>
<evidence type="ECO:0000256" key="3">
    <source>
        <dbReference type="ARBA" id="ARBA00023235"/>
    </source>
</evidence>
<dbReference type="Pfam" id="PF01479">
    <property type="entry name" value="S4"/>
    <property type="match status" value="1"/>
</dbReference>
<evidence type="ECO:0000259" key="4">
    <source>
        <dbReference type="SMART" id="SM00363"/>
    </source>
</evidence>
<sequence length="249" mass="27484">MTDQEPELDTELRLQKVLAKAGIGSRRRCEQLIEEGRVSVNGQVVEEQGLRIDPMTAVVHVDGKRIPTAPNNVVLVLNKPRGVITTMDDEQGRRCIGDLILDRPERLFYIGRLDADTEGLLLLTNDGELANRVGHPSHGVDKTYVATVGGTVTQQTLRLLKSGVELEDGPMKVDAVRIIQQAKDRAMIEIVIHEGRNRIIRRLMDQVGHPVIDLVRTRIGPLHLGNLKSGQVQELVGSDLHALYTAVGL</sequence>
<dbReference type="Gene3D" id="3.30.70.580">
    <property type="entry name" value="Pseudouridine synthase I, catalytic domain, N-terminal subdomain"/>
    <property type="match status" value="1"/>
</dbReference>
<dbReference type="EMBL" id="CAFBMO010000044">
    <property type="protein sequence ID" value="CAB4910624.1"/>
    <property type="molecule type" value="Genomic_DNA"/>
</dbReference>
<dbReference type="InterPro" id="IPR050343">
    <property type="entry name" value="RsuA_PseudoU_synthase"/>
</dbReference>
<dbReference type="GO" id="GO:0006364">
    <property type="term" value="P:rRNA processing"/>
    <property type="evidence" value="ECO:0007669"/>
    <property type="project" value="UniProtKB-ARBA"/>
</dbReference>
<keyword evidence="2" id="KW-0694">RNA-binding</keyword>
<accession>A0A6J6IEE1</accession>
<dbReference type="EMBL" id="CAEZVB010000038">
    <property type="protein sequence ID" value="CAB4622334.1"/>
    <property type="molecule type" value="Genomic_DNA"/>
</dbReference>
<protein>
    <submittedName>
        <fullName evidence="5">Unannotated protein</fullName>
    </submittedName>
</protein>
<dbReference type="InterPro" id="IPR020103">
    <property type="entry name" value="PsdUridine_synth_cat_dom_sf"/>
</dbReference>
<organism evidence="5">
    <name type="scientific">freshwater metagenome</name>
    <dbReference type="NCBI Taxonomy" id="449393"/>
    <lineage>
        <taxon>unclassified sequences</taxon>
        <taxon>metagenomes</taxon>
        <taxon>ecological metagenomes</taxon>
    </lineage>
</organism>
<dbReference type="SUPFAM" id="SSF55174">
    <property type="entry name" value="Alpha-L RNA-binding motif"/>
    <property type="match status" value="1"/>
</dbReference>
<comment type="similarity">
    <text evidence="1">Belongs to the pseudouridine synthase RsuA family.</text>
</comment>
<dbReference type="FunFam" id="3.30.70.1560:FF:000001">
    <property type="entry name" value="Pseudouridine synthase"/>
    <property type="match status" value="1"/>
</dbReference>
<evidence type="ECO:0000256" key="1">
    <source>
        <dbReference type="ARBA" id="ARBA00008348"/>
    </source>
</evidence>
<gene>
    <name evidence="5" type="ORF">UFOPK1908_00909</name>
    <name evidence="6" type="ORF">UFOPK3576_01090</name>
</gene>
<dbReference type="NCBIfam" id="TIGR00093">
    <property type="entry name" value="pseudouridine synthase"/>
    <property type="match status" value="1"/>
</dbReference>